<feature type="region of interest" description="Disordered" evidence="1">
    <location>
        <begin position="543"/>
        <end position="570"/>
    </location>
</feature>
<sequence>MVTRLPDTDGLISEVELDALSPGELQALALRIVQKQQLKLSTPEAYESFARHTYASGADWGTVWLNDPVKNHHDDDADVSQGKHAGPTPVPPDEFFNTLPGFVDNLVTARRVQDAIIAQLTGFAEKAYLFDRDTMLGIPAKVNLHKTGKRWLAERFQLETRQISKFYNRAALVTGDLETIDRLATEPLLPEMAAAYTAGEIPSENMDRMSQIANRFFDFYHAVGLSKDNAKEILKTMDPFFTDAAKQLRPQELAQQATGWLNQIAHIVDPDGPPPEQRLTKVKNSLTTRIVNGKLHVNIITDVVNLELIEALILAGLNFKANQDKFRPDEDHSEADTAETATNNDSTEFDSESEPAPATSSNTFDDDADQEEDEVGLDGSESSTADRNAQERLGAFHQRMDDAVNDEETFIETEDGTKLTREQTRKLDPRSRDEKAHDIFLTILKAQGKRSPGAEGMTEYKRAPAILWTVMDYETLLQIHRDRLPQQYHLDEQFTRSPGMAGFDPGPPRRLDPLEAIVDEHVPPGTTDPEQLLGADPVLGRVWRQKSTDPPDDHDDVSNDKAEHQQQRGHPYVSHRFQTGTIALAAVLQDLCDAKIIPAIFNQGGVPLFLGKGKRLFSDQQILAAAMLGGCRGPGCRVPPAWTEGHHGIYWFHDGGTNTTNLILLCNACHTHVHQGVWTPTWNDDGVLYWIPAPWLDPAQTPIRNTYWDD</sequence>
<dbReference type="InterPro" id="IPR003615">
    <property type="entry name" value="HNH_nuc"/>
</dbReference>
<dbReference type="Proteomes" id="UP000703315">
    <property type="component" value="Unassembled WGS sequence"/>
</dbReference>
<evidence type="ECO:0000313" key="4">
    <source>
        <dbReference type="Proteomes" id="UP000703315"/>
    </source>
</evidence>
<dbReference type="InterPro" id="IPR002711">
    <property type="entry name" value="HNH"/>
</dbReference>
<reference evidence="3" key="2">
    <citation type="submission" date="2021-09" db="EMBL/GenBank/DDBJ databases">
        <authorList>
            <person name="Gilroy R."/>
        </authorList>
    </citation>
    <scope>NUCLEOTIDE SEQUENCE</scope>
    <source>
        <strain evidence="3">ChiHjej13B12-14962</strain>
    </source>
</reference>
<feature type="region of interest" description="Disordered" evidence="1">
    <location>
        <begin position="413"/>
        <end position="433"/>
    </location>
</feature>
<dbReference type="RefSeq" id="WP_303902399.1">
    <property type="nucleotide sequence ID" value="NZ_DYXC01000030.1"/>
</dbReference>
<feature type="compositionally biased region" description="Acidic residues" evidence="1">
    <location>
        <begin position="364"/>
        <end position="376"/>
    </location>
</feature>
<dbReference type="Pfam" id="PF01844">
    <property type="entry name" value="HNH"/>
    <property type="match status" value="1"/>
</dbReference>
<evidence type="ECO:0000256" key="1">
    <source>
        <dbReference type="SAM" id="MobiDB-lite"/>
    </source>
</evidence>
<feature type="domain" description="HNH" evidence="2">
    <location>
        <begin position="643"/>
        <end position="675"/>
    </location>
</feature>
<dbReference type="GO" id="GO:0004519">
    <property type="term" value="F:endonuclease activity"/>
    <property type="evidence" value="ECO:0007669"/>
    <property type="project" value="UniProtKB-KW"/>
</dbReference>
<keyword evidence="3" id="KW-0255">Endonuclease</keyword>
<feature type="region of interest" description="Disordered" evidence="1">
    <location>
        <begin position="326"/>
        <end position="387"/>
    </location>
</feature>
<proteinExistence type="predicted"/>
<dbReference type="GO" id="GO:0003676">
    <property type="term" value="F:nucleic acid binding"/>
    <property type="evidence" value="ECO:0007669"/>
    <property type="project" value="InterPro"/>
</dbReference>
<dbReference type="EMBL" id="DYXC01000030">
    <property type="protein sequence ID" value="HJF13673.1"/>
    <property type="molecule type" value="Genomic_DNA"/>
</dbReference>
<accession>A0A921K6N1</accession>
<evidence type="ECO:0000259" key="2">
    <source>
        <dbReference type="Pfam" id="PF01844"/>
    </source>
</evidence>
<dbReference type="GO" id="GO:0008270">
    <property type="term" value="F:zinc ion binding"/>
    <property type="evidence" value="ECO:0007669"/>
    <property type="project" value="InterPro"/>
</dbReference>
<dbReference type="AlphaFoldDB" id="A0A921K6N1"/>
<dbReference type="CDD" id="cd00085">
    <property type="entry name" value="HNHc"/>
    <property type="match status" value="1"/>
</dbReference>
<protein>
    <submittedName>
        <fullName evidence="3">HNH endonuclease</fullName>
    </submittedName>
</protein>
<comment type="caution">
    <text evidence="3">The sequence shown here is derived from an EMBL/GenBank/DDBJ whole genome shotgun (WGS) entry which is preliminary data.</text>
</comment>
<reference evidence="3" key="1">
    <citation type="journal article" date="2021" name="PeerJ">
        <title>Extensive microbial diversity within the chicken gut microbiome revealed by metagenomics and culture.</title>
        <authorList>
            <person name="Gilroy R."/>
            <person name="Ravi A."/>
            <person name="Getino M."/>
            <person name="Pursley I."/>
            <person name="Horton D.L."/>
            <person name="Alikhan N.F."/>
            <person name="Baker D."/>
            <person name="Gharbi K."/>
            <person name="Hall N."/>
            <person name="Watson M."/>
            <person name="Adriaenssens E.M."/>
            <person name="Foster-Nyarko E."/>
            <person name="Jarju S."/>
            <person name="Secka A."/>
            <person name="Antonio M."/>
            <person name="Oren A."/>
            <person name="Chaudhuri R.R."/>
            <person name="La Ragione R."/>
            <person name="Hildebrand F."/>
            <person name="Pallen M.J."/>
        </authorList>
    </citation>
    <scope>NUCLEOTIDE SEQUENCE</scope>
    <source>
        <strain evidence="3">ChiHjej13B12-14962</strain>
    </source>
</reference>
<name>A0A921K6N1_9MICC</name>
<gene>
    <name evidence="3" type="ORF">K8V32_02570</name>
</gene>
<keyword evidence="3" id="KW-0540">Nuclease</keyword>
<organism evidence="3 4">
    <name type="scientific">Enteractinococcus helveticum</name>
    <dbReference type="NCBI Taxonomy" id="1837282"/>
    <lineage>
        <taxon>Bacteria</taxon>
        <taxon>Bacillati</taxon>
        <taxon>Actinomycetota</taxon>
        <taxon>Actinomycetes</taxon>
        <taxon>Micrococcales</taxon>
        <taxon>Micrococcaceae</taxon>
    </lineage>
</organism>
<evidence type="ECO:0000313" key="3">
    <source>
        <dbReference type="EMBL" id="HJF13673.1"/>
    </source>
</evidence>
<feature type="compositionally biased region" description="Basic and acidic residues" evidence="1">
    <location>
        <begin position="415"/>
        <end position="433"/>
    </location>
</feature>
<feature type="compositionally biased region" description="Basic and acidic residues" evidence="1">
    <location>
        <begin position="546"/>
        <end position="566"/>
    </location>
</feature>
<keyword evidence="3" id="KW-0378">Hydrolase</keyword>